<keyword evidence="1" id="KW-0812">Transmembrane</keyword>
<dbReference type="STRING" id="112904.BH747_03345"/>
<evidence type="ECO:0008006" key="4">
    <source>
        <dbReference type="Google" id="ProtNLM"/>
    </source>
</evidence>
<sequence length="268" mass="28957">MISTIKNYHKGFKVPYSRVTRYVVFGVISLFTIISGSYTVAASTDGPSDLSTPGLYAIPESITSGKDLQYFVTVTNKPSASANVFWSNQFSVSGGDGGYIGFQTVENEEGKNLILFSVWGATDGEASSENEGHIVPNTDGSPGVSVRIWKKWEANHEYKFEVKPIEGRANWWNGSITDMTTGEVSSLGNLKFGSSSTLSPVSSWVEYFNWNDPSAVCGDQEPSTAKFSPFLVDGKVIKYNAVTNSGTCIYADHSFIASDGSAILDAQP</sequence>
<protein>
    <recommendedName>
        <fullName evidence="4">DUF3472 domain-containing protein</fullName>
    </recommendedName>
</protein>
<dbReference type="OrthoDB" id="6017904at2"/>
<dbReference type="RefSeq" id="WP_081182515.1">
    <property type="nucleotide sequence ID" value="NZ_MJEA01000002.1"/>
</dbReference>
<evidence type="ECO:0000313" key="2">
    <source>
        <dbReference type="EMBL" id="OQO71049.1"/>
    </source>
</evidence>
<keyword evidence="1" id="KW-1133">Transmembrane helix</keyword>
<comment type="caution">
    <text evidence="2">The sequence shown here is derived from an EMBL/GenBank/DDBJ whole genome shotgun (WGS) entry which is preliminary data.</text>
</comment>
<keyword evidence="1" id="KW-0472">Membrane</keyword>
<dbReference type="AlphaFoldDB" id="A0A1V8YVX7"/>
<proteinExistence type="predicted"/>
<accession>A0A1V8YVX7</accession>
<dbReference type="EMBL" id="MJEA01000002">
    <property type="protein sequence ID" value="OQO71049.1"/>
    <property type="molecule type" value="Genomic_DNA"/>
</dbReference>
<organism evidence="2 3">
    <name type="scientific">Enterococcus villorum</name>
    <dbReference type="NCBI Taxonomy" id="112904"/>
    <lineage>
        <taxon>Bacteria</taxon>
        <taxon>Bacillati</taxon>
        <taxon>Bacillota</taxon>
        <taxon>Bacilli</taxon>
        <taxon>Lactobacillales</taxon>
        <taxon>Enterococcaceae</taxon>
        <taxon>Enterococcus</taxon>
    </lineage>
</organism>
<dbReference type="InterPro" id="IPR021862">
    <property type="entry name" value="DUF3472"/>
</dbReference>
<dbReference type="Proteomes" id="UP000192477">
    <property type="component" value="Unassembled WGS sequence"/>
</dbReference>
<name>A0A1V8YVX7_9ENTE</name>
<reference evidence="2 3" key="1">
    <citation type="journal article" date="2017" name="BMC Microbiol.">
        <title>Comparative genomics of Enterococcus spp. isolated from bovine feces.</title>
        <authorList>
            <person name="Beukers A.G."/>
            <person name="Zaheer R."/>
            <person name="Goji N."/>
            <person name="Amoako K.K."/>
            <person name="Chaves A.V."/>
            <person name="Ward M.P."/>
            <person name="McAllister T.A."/>
        </authorList>
    </citation>
    <scope>NUCLEOTIDE SEQUENCE [LARGE SCALE GENOMIC DNA]</scope>
    <source>
        <strain evidence="2 3">F1129D 143</strain>
    </source>
</reference>
<evidence type="ECO:0000313" key="3">
    <source>
        <dbReference type="Proteomes" id="UP000192477"/>
    </source>
</evidence>
<feature type="transmembrane region" description="Helical" evidence="1">
    <location>
        <begin position="21"/>
        <end position="41"/>
    </location>
</feature>
<evidence type="ECO:0000256" key="1">
    <source>
        <dbReference type="SAM" id="Phobius"/>
    </source>
</evidence>
<dbReference type="Pfam" id="PF11958">
    <property type="entry name" value="DUF3472"/>
    <property type="match status" value="1"/>
</dbReference>
<gene>
    <name evidence="2" type="ORF">BH747_03345</name>
</gene>